<dbReference type="SUPFAM" id="SSF53474">
    <property type="entry name" value="alpha/beta-Hydrolases"/>
    <property type="match status" value="1"/>
</dbReference>
<proteinExistence type="inferred from homology"/>
<dbReference type="PRINTS" id="PR00111">
    <property type="entry name" value="ABHYDROLASE"/>
</dbReference>
<dbReference type="InterPro" id="IPR050471">
    <property type="entry name" value="AB_hydrolase"/>
</dbReference>
<dbReference type="PANTHER" id="PTHR43433:SF4">
    <property type="entry name" value="NON-HEME CHLOROPEROXIDASE-RELATED"/>
    <property type="match status" value="1"/>
</dbReference>
<evidence type="ECO:0000313" key="3">
    <source>
        <dbReference type="EMBL" id="MBW4671357.1"/>
    </source>
</evidence>
<sequence>MTFITCEVIVFIMSVWQDRIIETWREKTMLKSRNISTPKSFDTREFIETEDGTSLFYKDWGTGKPVVFIHGWGLGAEMWEYQMLHLTSFGLRCIAYDRRGCGHSSQPDYGYDYDTFADDLAALIEQLDLHKVTLVGYSSGGGDIARYLSRAGAEHIERVVFVSTTTPFLLKTTDNPDGLDKSVFDEMVAALKQDRPHYLAASAAPFFGVGLPNISVSPEMMQWGVGLALQTSPKATIDMVRAFSETDFRSDIHALAIPTLIVHGDADTNAPIDITGRKTAQLIPGSQIKVYEDAPHGLFITHKERLNADLLAFIQG</sequence>
<dbReference type="PANTHER" id="PTHR43433">
    <property type="entry name" value="HYDROLASE, ALPHA/BETA FOLD FAMILY PROTEIN"/>
    <property type="match status" value="1"/>
</dbReference>
<organism evidence="3 4">
    <name type="scientific">Cyanomargarita calcarea GSE-NOS-MK-12-04C</name>
    <dbReference type="NCBI Taxonomy" id="2839659"/>
    <lineage>
        <taxon>Bacteria</taxon>
        <taxon>Bacillati</taxon>
        <taxon>Cyanobacteriota</taxon>
        <taxon>Cyanophyceae</taxon>
        <taxon>Nostocales</taxon>
        <taxon>Cyanomargaritaceae</taxon>
        <taxon>Cyanomargarita</taxon>
    </lineage>
</organism>
<dbReference type="InterPro" id="IPR000073">
    <property type="entry name" value="AB_hydrolase_1"/>
</dbReference>
<dbReference type="InterPro" id="IPR029058">
    <property type="entry name" value="AB_hydrolase_fold"/>
</dbReference>
<accession>A0A951QSF4</accession>
<evidence type="ECO:0000256" key="1">
    <source>
        <dbReference type="ARBA" id="ARBA00038128"/>
    </source>
</evidence>
<reference evidence="3" key="1">
    <citation type="submission" date="2021-05" db="EMBL/GenBank/DDBJ databases">
        <authorList>
            <person name="Pietrasiak N."/>
            <person name="Ward R."/>
            <person name="Stajich J.E."/>
            <person name="Kurbessoian T."/>
        </authorList>
    </citation>
    <scope>NUCLEOTIDE SEQUENCE</scope>
    <source>
        <strain evidence="3">GSE-NOS-MK-12-04C</strain>
    </source>
</reference>
<comment type="similarity">
    <text evidence="1">Belongs to the AB hydrolase superfamily. Bacterial non-heme haloperoxidase / perhydrolase family.</text>
</comment>
<dbReference type="FunFam" id="3.40.50.1820:FF:000205">
    <property type="entry name" value="Non-haem bromoperoxidase BPO-A2"/>
    <property type="match status" value="1"/>
</dbReference>
<feature type="domain" description="AB hydrolase-1" evidence="2">
    <location>
        <begin position="64"/>
        <end position="302"/>
    </location>
</feature>
<dbReference type="Proteomes" id="UP000729701">
    <property type="component" value="Unassembled WGS sequence"/>
</dbReference>
<reference evidence="3" key="2">
    <citation type="journal article" date="2022" name="Microbiol. Resour. Announc.">
        <title>Metagenome Sequencing to Explore Phylogenomics of Terrestrial Cyanobacteria.</title>
        <authorList>
            <person name="Ward R.D."/>
            <person name="Stajich J.E."/>
            <person name="Johansen J.R."/>
            <person name="Huntemann M."/>
            <person name="Clum A."/>
            <person name="Foster B."/>
            <person name="Foster B."/>
            <person name="Roux S."/>
            <person name="Palaniappan K."/>
            <person name="Varghese N."/>
            <person name="Mukherjee S."/>
            <person name="Reddy T.B.K."/>
            <person name="Daum C."/>
            <person name="Copeland A."/>
            <person name="Chen I.A."/>
            <person name="Ivanova N.N."/>
            <person name="Kyrpides N.C."/>
            <person name="Shapiro N."/>
            <person name="Eloe-Fadrosh E.A."/>
            <person name="Pietrasiak N."/>
        </authorList>
    </citation>
    <scope>NUCLEOTIDE SEQUENCE</scope>
    <source>
        <strain evidence="3">GSE-NOS-MK-12-04C</strain>
    </source>
</reference>
<evidence type="ECO:0000313" key="4">
    <source>
        <dbReference type="Proteomes" id="UP000729701"/>
    </source>
</evidence>
<name>A0A951QSF4_9CYAN</name>
<dbReference type="Gene3D" id="3.40.50.1820">
    <property type="entry name" value="alpha/beta hydrolase"/>
    <property type="match status" value="1"/>
</dbReference>
<gene>
    <name evidence="3" type="ORF">KME60_29035</name>
</gene>
<dbReference type="GO" id="GO:0016787">
    <property type="term" value="F:hydrolase activity"/>
    <property type="evidence" value="ECO:0007669"/>
    <property type="project" value="UniProtKB-KW"/>
</dbReference>
<dbReference type="AlphaFoldDB" id="A0A951QSF4"/>
<dbReference type="Pfam" id="PF00561">
    <property type="entry name" value="Abhydrolase_1"/>
    <property type="match status" value="1"/>
</dbReference>
<dbReference type="EMBL" id="JAHHGZ010000043">
    <property type="protein sequence ID" value="MBW4671357.1"/>
    <property type="molecule type" value="Genomic_DNA"/>
</dbReference>
<comment type="caution">
    <text evidence="3">The sequence shown here is derived from an EMBL/GenBank/DDBJ whole genome shotgun (WGS) entry which is preliminary data.</text>
</comment>
<protein>
    <submittedName>
        <fullName evidence="3">Alpha/beta hydrolase</fullName>
    </submittedName>
</protein>
<keyword evidence="3" id="KW-0378">Hydrolase</keyword>
<evidence type="ECO:0000259" key="2">
    <source>
        <dbReference type="Pfam" id="PF00561"/>
    </source>
</evidence>